<evidence type="ECO:0000256" key="2">
    <source>
        <dbReference type="ARBA" id="ARBA00022723"/>
    </source>
</evidence>
<sequence>MSQPDDIISGMDLWHCALPVTGRRDHGIGSVGGAIEVIILRLTTEGGLEGWGEASPWVVFTGSPEASFAALNRYMRPHVVGRKVSEHAEIMEKAARAVVHCTEAKAALDSALWDLAGKLASQPVWSLLGGHDPQPIPLSCSIANPDFTADKALLTRLRDDGVRIVKLKTGFRGHAFDMERLDYIRAHHPEMRIRVDYNQGLTRDEALQQVPEVAGLAPDFIEQPVAAGDWATMSELRAKIDVPLLADESVFGPEDMVRAIREGICDGVSVKIMKTAGLERARQVAHLAAQAGLLAYGGDMFETGLAHLAGAHMIAATPEISLGCEFYQARYFLAEDLLATPFPCDNGHVRVPAGPGLGLVPDMDKVQKFAIAAAPR</sequence>
<dbReference type="EMBL" id="JBHSGI010000024">
    <property type="protein sequence ID" value="MFC4669866.1"/>
    <property type="molecule type" value="Genomic_DNA"/>
</dbReference>
<evidence type="ECO:0000259" key="4">
    <source>
        <dbReference type="SMART" id="SM00922"/>
    </source>
</evidence>
<dbReference type="InterPro" id="IPR018110">
    <property type="entry name" value="Mandel_Rmase/mucon_lact_enz_CS"/>
</dbReference>
<keyword evidence="6" id="KW-1185">Reference proteome</keyword>
<dbReference type="Proteomes" id="UP001595973">
    <property type="component" value="Unassembled WGS sequence"/>
</dbReference>
<dbReference type="InterPro" id="IPR013342">
    <property type="entry name" value="Mandelate_racemase_C"/>
</dbReference>
<dbReference type="PANTHER" id="PTHR48073:SF2">
    <property type="entry name" value="O-SUCCINYLBENZOATE SYNTHASE"/>
    <property type="match status" value="1"/>
</dbReference>
<dbReference type="RefSeq" id="WP_380718280.1">
    <property type="nucleotide sequence ID" value="NZ_JBHSGI010000024.1"/>
</dbReference>
<reference evidence="6" key="1">
    <citation type="journal article" date="2019" name="Int. J. Syst. Evol. Microbiol.">
        <title>The Global Catalogue of Microorganisms (GCM) 10K type strain sequencing project: providing services to taxonomists for standard genome sequencing and annotation.</title>
        <authorList>
            <consortium name="The Broad Institute Genomics Platform"/>
            <consortium name="The Broad Institute Genome Sequencing Center for Infectious Disease"/>
            <person name="Wu L."/>
            <person name="Ma J."/>
        </authorList>
    </citation>
    <scope>NUCLEOTIDE SEQUENCE [LARGE SCALE GENOMIC DNA]</scope>
    <source>
        <strain evidence="6">CGMCC 4.7283</strain>
    </source>
</reference>
<evidence type="ECO:0000313" key="5">
    <source>
        <dbReference type="EMBL" id="MFC4669866.1"/>
    </source>
</evidence>
<evidence type="ECO:0000313" key="6">
    <source>
        <dbReference type="Proteomes" id="UP001595973"/>
    </source>
</evidence>
<dbReference type="PANTHER" id="PTHR48073">
    <property type="entry name" value="O-SUCCINYLBENZOATE SYNTHASE-RELATED"/>
    <property type="match status" value="1"/>
</dbReference>
<keyword evidence="3" id="KW-0413">Isomerase</keyword>
<accession>A0ABV9KIT6</accession>
<dbReference type="SFLD" id="SFLDG00180">
    <property type="entry name" value="muconate_cycloisomerase"/>
    <property type="match status" value="1"/>
</dbReference>
<dbReference type="Gene3D" id="3.30.390.10">
    <property type="entry name" value="Enolase-like, N-terminal domain"/>
    <property type="match status" value="1"/>
</dbReference>
<dbReference type="SMART" id="SM00922">
    <property type="entry name" value="MR_MLE"/>
    <property type="match status" value="1"/>
</dbReference>
<comment type="similarity">
    <text evidence="1">Belongs to the mandelate racemase/muconate lactonizing enzyme family.</text>
</comment>
<evidence type="ECO:0000256" key="3">
    <source>
        <dbReference type="ARBA" id="ARBA00023235"/>
    </source>
</evidence>
<dbReference type="SUPFAM" id="SSF51604">
    <property type="entry name" value="Enolase C-terminal domain-like"/>
    <property type="match status" value="1"/>
</dbReference>
<dbReference type="SFLD" id="SFLDS00001">
    <property type="entry name" value="Enolase"/>
    <property type="match status" value="1"/>
</dbReference>
<comment type="caution">
    <text evidence="5">The sequence shown here is derived from an EMBL/GenBank/DDBJ whole genome shotgun (WGS) entry which is preliminary data.</text>
</comment>
<name>A0ABV9KIT6_9RHOB</name>
<dbReference type="Gene3D" id="3.20.20.120">
    <property type="entry name" value="Enolase-like C-terminal domain"/>
    <property type="match status" value="1"/>
</dbReference>
<feature type="domain" description="Mandelate racemase/muconate lactonizing enzyme C-terminal" evidence="4">
    <location>
        <begin position="145"/>
        <end position="243"/>
    </location>
</feature>
<protein>
    <submittedName>
        <fullName evidence="5">Enolase C-terminal domain-like protein</fullName>
    </submittedName>
</protein>
<organism evidence="5 6">
    <name type="scientific">Seohaeicola nanhaiensis</name>
    <dbReference type="NCBI Taxonomy" id="1387282"/>
    <lineage>
        <taxon>Bacteria</taxon>
        <taxon>Pseudomonadati</taxon>
        <taxon>Pseudomonadota</taxon>
        <taxon>Alphaproteobacteria</taxon>
        <taxon>Rhodobacterales</taxon>
        <taxon>Roseobacteraceae</taxon>
        <taxon>Seohaeicola</taxon>
    </lineage>
</organism>
<dbReference type="PROSITE" id="PS00909">
    <property type="entry name" value="MR_MLE_2"/>
    <property type="match status" value="1"/>
</dbReference>
<proteinExistence type="inferred from homology"/>
<dbReference type="InterPro" id="IPR036849">
    <property type="entry name" value="Enolase-like_C_sf"/>
</dbReference>
<dbReference type="InterPro" id="IPR029065">
    <property type="entry name" value="Enolase_C-like"/>
</dbReference>
<dbReference type="SUPFAM" id="SSF54826">
    <property type="entry name" value="Enolase N-terminal domain-like"/>
    <property type="match status" value="1"/>
</dbReference>
<dbReference type="Pfam" id="PF13378">
    <property type="entry name" value="MR_MLE_C"/>
    <property type="match status" value="1"/>
</dbReference>
<dbReference type="InterPro" id="IPR029017">
    <property type="entry name" value="Enolase-like_N"/>
</dbReference>
<gene>
    <name evidence="5" type="ORF">ACFO5X_14980</name>
</gene>
<evidence type="ECO:0000256" key="1">
    <source>
        <dbReference type="ARBA" id="ARBA00008031"/>
    </source>
</evidence>
<dbReference type="InterPro" id="IPR013341">
    <property type="entry name" value="Mandelate_racemase_N_dom"/>
</dbReference>
<keyword evidence="2" id="KW-0479">Metal-binding</keyword>
<dbReference type="Pfam" id="PF02746">
    <property type="entry name" value="MR_MLE_N"/>
    <property type="match status" value="1"/>
</dbReference>
<dbReference type="PROSITE" id="PS00908">
    <property type="entry name" value="MR_MLE_1"/>
    <property type="match status" value="1"/>
</dbReference>